<dbReference type="InterPro" id="IPR050704">
    <property type="entry name" value="Peptidase_C85-like"/>
</dbReference>
<evidence type="ECO:0000256" key="1">
    <source>
        <dbReference type="SAM" id="MobiDB-lite"/>
    </source>
</evidence>
<dbReference type="Pfam" id="PF03564">
    <property type="entry name" value="DUF1759"/>
    <property type="match status" value="1"/>
</dbReference>
<dbReference type="Proteomes" id="UP000225706">
    <property type="component" value="Unassembled WGS sequence"/>
</dbReference>
<dbReference type="AlphaFoldDB" id="A0A2B4RJE2"/>
<keyword evidence="4" id="KW-1185">Reference proteome</keyword>
<name>A0A2B4RJE2_STYPI</name>
<dbReference type="OrthoDB" id="6158363at2759"/>
<dbReference type="PANTHER" id="PTHR12419:SF11">
    <property type="entry name" value="OTU DOMAIN-CONTAINING PROTEIN DDB_G0284757"/>
    <property type="match status" value="1"/>
</dbReference>
<accession>A0A2B4RJE2</accession>
<sequence length="469" mass="52810">MRSKSGRQGNHAKTTEPTLTQAAKTAKLPKLVITKFRGELTDSPQFWSQFKTEIDKAEIAGVTKYSYLKELVDPKIRTEIDGLPFPSEGYERAKNILSRKYGQTSEVVNVYVENIMSLPTIGGTQPAKIHDFYEKLFFNVQSLETMGKLRDVNGYVRMTIDKLPGIRGDLVRTDDSWREWNFPKLVDELRKWTEETRFNLSKVTSPGVTRIFKFNSRLMAETGDAFIVKTMITNRLTAKRLQLSTIAGKYSATNAYVSTAPEANTELTIARAVPCARFVIEGTTPPSATAESVTSYSSVELITQLQQMQLDASKGNDETDLKIELKKIASDKGFTIVDNEGSGNCMFYALSDQLEFAMGFKIKYDELRRILVQYLRENPELPDGTNLFNFVHGHQSWDDYLTYMEQGGAWGDHVILCAAANCYKTCIHVVSSLSAVHDVILRPQCPVDKSRTLVLGHIHEVHYVSLHST</sequence>
<dbReference type="GO" id="GO:0004843">
    <property type="term" value="F:cysteine-type deubiquitinase activity"/>
    <property type="evidence" value="ECO:0007669"/>
    <property type="project" value="TreeGrafter"/>
</dbReference>
<dbReference type="GO" id="GO:0016579">
    <property type="term" value="P:protein deubiquitination"/>
    <property type="evidence" value="ECO:0007669"/>
    <property type="project" value="TreeGrafter"/>
</dbReference>
<evidence type="ECO:0000313" key="3">
    <source>
        <dbReference type="EMBL" id="PFX16610.1"/>
    </source>
</evidence>
<dbReference type="PANTHER" id="PTHR12419">
    <property type="entry name" value="OTU DOMAIN CONTAINING PROTEIN"/>
    <property type="match status" value="1"/>
</dbReference>
<dbReference type="InterPro" id="IPR038765">
    <property type="entry name" value="Papain-like_cys_pep_sf"/>
</dbReference>
<dbReference type="CDD" id="cd22758">
    <property type="entry name" value="OTU_232R-like"/>
    <property type="match status" value="1"/>
</dbReference>
<feature type="region of interest" description="Disordered" evidence="1">
    <location>
        <begin position="1"/>
        <end position="21"/>
    </location>
</feature>
<dbReference type="EMBL" id="LSMT01000532">
    <property type="protein sequence ID" value="PFX16610.1"/>
    <property type="molecule type" value="Genomic_DNA"/>
</dbReference>
<organism evidence="3 4">
    <name type="scientific">Stylophora pistillata</name>
    <name type="common">Smooth cauliflower coral</name>
    <dbReference type="NCBI Taxonomy" id="50429"/>
    <lineage>
        <taxon>Eukaryota</taxon>
        <taxon>Metazoa</taxon>
        <taxon>Cnidaria</taxon>
        <taxon>Anthozoa</taxon>
        <taxon>Hexacorallia</taxon>
        <taxon>Scleractinia</taxon>
        <taxon>Astrocoeniina</taxon>
        <taxon>Pocilloporidae</taxon>
        <taxon>Stylophora</taxon>
    </lineage>
</organism>
<dbReference type="InterPro" id="IPR005312">
    <property type="entry name" value="DUF1759"/>
</dbReference>
<gene>
    <name evidence="3" type="ORF">AWC38_SpisGene19108</name>
</gene>
<evidence type="ECO:0000313" key="4">
    <source>
        <dbReference type="Proteomes" id="UP000225706"/>
    </source>
</evidence>
<protein>
    <submittedName>
        <fullName evidence="3">OTU domain-containing protein</fullName>
    </submittedName>
</protein>
<feature type="domain" description="OTU" evidence="2">
    <location>
        <begin position="334"/>
        <end position="469"/>
    </location>
</feature>
<evidence type="ECO:0000259" key="2">
    <source>
        <dbReference type="PROSITE" id="PS50802"/>
    </source>
</evidence>
<dbReference type="Gene3D" id="3.90.70.80">
    <property type="match status" value="1"/>
</dbReference>
<reference evidence="4" key="1">
    <citation type="journal article" date="2017" name="bioRxiv">
        <title>Comparative analysis of the genomes of Stylophora pistillata and Acropora digitifera provides evidence for extensive differences between species of corals.</title>
        <authorList>
            <person name="Voolstra C.R."/>
            <person name="Li Y."/>
            <person name="Liew Y.J."/>
            <person name="Baumgarten S."/>
            <person name="Zoccola D."/>
            <person name="Flot J.-F."/>
            <person name="Tambutte S."/>
            <person name="Allemand D."/>
            <person name="Aranda M."/>
        </authorList>
    </citation>
    <scope>NUCLEOTIDE SEQUENCE [LARGE SCALE GENOMIC DNA]</scope>
</reference>
<comment type="caution">
    <text evidence="3">The sequence shown here is derived from an EMBL/GenBank/DDBJ whole genome shotgun (WGS) entry which is preliminary data.</text>
</comment>
<dbReference type="InterPro" id="IPR003323">
    <property type="entry name" value="OTU_dom"/>
</dbReference>
<proteinExistence type="predicted"/>
<dbReference type="PROSITE" id="PS50802">
    <property type="entry name" value="OTU"/>
    <property type="match status" value="1"/>
</dbReference>
<dbReference type="SUPFAM" id="SSF54001">
    <property type="entry name" value="Cysteine proteinases"/>
    <property type="match status" value="1"/>
</dbReference>
<dbReference type="Pfam" id="PF02338">
    <property type="entry name" value="OTU"/>
    <property type="match status" value="1"/>
</dbReference>
<feature type="non-terminal residue" evidence="3">
    <location>
        <position position="469"/>
    </location>
</feature>